<evidence type="ECO:0000259" key="2">
    <source>
        <dbReference type="Pfam" id="PF06808"/>
    </source>
</evidence>
<dbReference type="AlphaFoldDB" id="A0A2H1L602"/>
<dbReference type="OrthoDB" id="1864733at2"/>
<accession>A0A2H1L602</accession>
<dbReference type="InterPro" id="IPR010656">
    <property type="entry name" value="DctM"/>
</dbReference>
<dbReference type="Proteomes" id="UP000234462">
    <property type="component" value="Unassembled WGS sequence"/>
</dbReference>
<feature type="transmembrane region" description="Helical" evidence="1">
    <location>
        <begin position="342"/>
        <end position="361"/>
    </location>
</feature>
<feature type="transmembrane region" description="Helical" evidence="1">
    <location>
        <begin position="177"/>
        <end position="196"/>
    </location>
</feature>
<keyword evidence="1" id="KW-1133">Transmembrane helix</keyword>
<reference evidence="4" key="1">
    <citation type="submission" date="2017-03" db="EMBL/GenBank/DDBJ databases">
        <authorList>
            <person name="Monnet C."/>
        </authorList>
    </citation>
    <scope>NUCLEOTIDE SEQUENCE [LARGE SCALE GENOMIC DNA]</scope>
    <source>
        <strain evidence="4">SJ5-8</strain>
    </source>
</reference>
<feature type="transmembrane region" description="Helical" evidence="1">
    <location>
        <begin position="231"/>
        <end position="251"/>
    </location>
</feature>
<keyword evidence="1" id="KW-0812">Transmembrane</keyword>
<evidence type="ECO:0000313" key="3">
    <source>
        <dbReference type="EMBL" id="SMY12180.1"/>
    </source>
</evidence>
<dbReference type="Pfam" id="PF06808">
    <property type="entry name" value="DctM"/>
    <property type="match status" value="1"/>
</dbReference>
<sequence>MLVVVLPLFVLFAIATIRAIPLIGGDVRIALVAAGLTAWVVGEPSLPSLGAGIVDGVDTLAWVMCLSLFGSIYAESQVRLGTMDAVLGVLRRTFGNSPRGLIAATFVTLTLAGSLLGDAIAAATVIGFLVIRALAELKIPAEAIAMMILVGASIGSVMPPISQAVFLSASLLEVEPAPVATIAYATVTGSLILVLLQSFRYVRGRSLPAELIPSETLGALLKRTWPVFGPLALLILIVVLDTGFSVNVFTLVPGGSAVLTFLDSTPVLRGLSNLVVLAIIAATLVALLYPTVRKNVGSVAVTGVRNVGGTLLLQLCAGFMVGMFQVSGAIDAVSEAAQGLSGNAVALGAVVVIAVLGMITGSQTTAQTVVVPFAGPLLVAAGGSAVAVALGASHIASGAQNLPPLGLTAFVVCGLVGASLNQRVDPVKTMVLALPNSLYFIVVGLLFWLFG</sequence>
<feature type="transmembrane region" description="Helical" evidence="1">
    <location>
        <begin position="373"/>
        <end position="396"/>
    </location>
</feature>
<keyword evidence="4" id="KW-1185">Reference proteome</keyword>
<evidence type="ECO:0000313" key="4">
    <source>
        <dbReference type="Proteomes" id="UP000234462"/>
    </source>
</evidence>
<dbReference type="EMBL" id="FXZM01000008">
    <property type="protein sequence ID" value="SMY12180.1"/>
    <property type="molecule type" value="Genomic_DNA"/>
</dbReference>
<evidence type="ECO:0000256" key="1">
    <source>
        <dbReference type="SAM" id="Phobius"/>
    </source>
</evidence>
<feature type="transmembrane region" description="Helical" evidence="1">
    <location>
        <begin position="311"/>
        <end position="330"/>
    </location>
</feature>
<proteinExistence type="predicted"/>
<feature type="domain" description="TRAP C4-dicarboxylate transport system permease DctM subunit" evidence="2">
    <location>
        <begin position="23"/>
        <end position="447"/>
    </location>
</feature>
<protein>
    <submittedName>
        <fullName evidence="3">Tripartite ATP-independent transporter, DctM component</fullName>
    </submittedName>
</protein>
<dbReference type="RefSeq" id="WP_101589130.1">
    <property type="nucleotide sequence ID" value="NZ_FXZM01000008.1"/>
</dbReference>
<keyword evidence="1" id="KW-0472">Membrane</keyword>
<name>A0A2H1L602_9MICO</name>
<feature type="transmembrane region" description="Helical" evidence="1">
    <location>
        <begin position="432"/>
        <end position="450"/>
    </location>
</feature>
<feature type="transmembrane region" description="Helical" evidence="1">
    <location>
        <begin position="402"/>
        <end position="420"/>
    </location>
</feature>
<gene>
    <name evidence="3" type="ORF">BJEO58_01774</name>
</gene>
<feature type="transmembrane region" description="Helical" evidence="1">
    <location>
        <begin position="271"/>
        <end position="290"/>
    </location>
</feature>
<feature type="transmembrane region" description="Helical" evidence="1">
    <location>
        <begin position="143"/>
        <end position="165"/>
    </location>
</feature>
<organism evidence="3 4">
    <name type="scientific">Brevibacterium jeotgali</name>
    <dbReference type="NCBI Taxonomy" id="1262550"/>
    <lineage>
        <taxon>Bacteria</taxon>
        <taxon>Bacillati</taxon>
        <taxon>Actinomycetota</taxon>
        <taxon>Actinomycetes</taxon>
        <taxon>Micrococcales</taxon>
        <taxon>Brevibacteriaceae</taxon>
        <taxon>Brevibacterium</taxon>
    </lineage>
</organism>
<feature type="transmembrane region" description="Helical" evidence="1">
    <location>
        <begin position="101"/>
        <end position="131"/>
    </location>
</feature>